<evidence type="ECO:0000313" key="1">
    <source>
        <dbReference type="EMBL" id="ACA89390.1"/>
    </source>
</evidence>
<organism evidence="1 2">
    <name type="scientific">Burkholderia orbicola (strain MC0-3)</name>
    <dbReference type="NCBI Taxonomy" id="406425"/>
    <lineage>
        <taxon>Bacteria</taxon>
        <taxon>Pseudomonadati</taxon>
        <taxon>Pseudomonadota</taxon>
        <taxon>Betaproteobacteria</taxon>
        <taxon>Burkholderiales</taxon>
        <taxon>Burkholderiaceae</taxon>
        <taxon>Burkholderia</taxon>
        <taxon>Burkholderia cepacia complex</taxon>
        <taxon>Burkholderia orbicola</taxon>
    </lineage>
</organism>
<reference evidence="2" key="1">
    <citation type="submission" date="2008-02" db="EMBL/GenBank/DDBJ databases">
        <title>Complete sequence of chromosome 1 of Burkholderia cenocepacia MC0-3.</title>
        <authorList>
            <person name="Copeland A."/>
            <person name="Lucas S."/>
            <person name="Lapidus A."/>
            <person name="Barry K."/>
            <person name="Bruce D."/>
            <person name="Goodwin L."/>
            <person name="Glavina del Rio T."/>
            <person name="Dalin E."/>
            <person name="Tice H."/>
            <person name="Pitluck S."/>
            <person name="Chain P."/>
            <person name="Malfatti S."/>
            <person name="Shin M."/>
            <person name="Vergez L."/>
            <person name="Schmutz J."/>
            <person name="Larimer F."/>
            <person name="Land M."/>
            <person name="Hauser L."/>
            <person name="Kyrpides N."/>
            <person name="Mikhailova N."/>
            <person name="Tiedje J."/>
            <person name="Richardson P."/>
        </authorList>
    </citation>
    <scope>NUCLEOTIDE SEQUENCE [LARGE SCALE GENOMIC DNA]</scope>
    <source>
        <strain evidence="2">MC0-3</strain>
    </source>
</reference>
<accession>B1JT45</accession>
<evidence type="ECO:0000313" key="2">
    <source>
        <dbReference type="Proteomes" id="UP000002169"/>
    </source>
</evidence>
<dbReference type="AlphaFoldDB" id="B1JT45"/>
<dbReference type="KEGG" id="bcm:Bcenmc03_0210"/>
<dbReference type="HOGENOM" id="CLU_3041130_0_0_4"/>
<gene>
    <name evidence="1" type="ordered locus">Bcenmc03_0210</name>
</gene>
<dbReference type="Proteomes" id="UP000002169">
    <property type="component" value="Chromosome 1"/>
</dbReference>
<dbReference type="EMBL" id="CP000958">
    <property type="protein sequence ID" value="ACA89390.1"/>
    <property type="molecule type" value="Genomic_DNA"/>
</dbReference>
<protein>
    <submittedName>
        <fullName evidence="1">Uncharacterized protein</fullName>
    </submittedName>
</protein>
<sequence>MTMRKKIAAALGITTRNLTTDEQSASSKKAAGHFGAGGFFSPILVREIGGFRPL</sequence>
<proteinExistence type="predicted"/>
<name>B1JT45_BURO0</name>